<feature type="transmembrane region" description="Helical" evidence="11">
    <location>
        <begin position="235"/>
        <end position="261"/>
    </location>
</feature>
<comment type="domain">
    <text evidence="11">The DHHC domain is required for palmitoyltransferase activity.</text>
</comment>
<keyword evidence="6 11" id="KW-0472">Membrane</keyword>
<dbReference type="OrthoDB" id="4096362at2759"/>
<dbReference type="GO" id="GO:0005783">
    <property type="term" value="C:endoplasmic reticulum"/>
    <property type="evidence" value="ECO:0007669"/>
    <property type="project" value="TreeGrafter"/>
</dbReference>
<keyword evidence="3 11" id="KW-0808">Transferase</keyword>
<dbReference type="PANTHER" id="PTHR22883:SF43">
    <property type="entry name" value="PALMITOYLTRANSFERASE APP"/>
    <property type="match status" value="1"/>
</dbReference>
<feature type="region of interest" description="Disordered" evidence="12">
    <location>
        <begin position="108"/>
        <end position="130"/>
    </location>
</feature>
<keyword evidence="5 11" id="KW-1133">Transmembrane helix</keyword>
<dbReference type="Pfam" id="PF01529">
    <property type="entry name" value="DHHC"/>
    <property type="match status" value="1"/>
</dbReference>
<dbReference type="EC" id="2.3.1.225" evidence="11"/>
<evidence type="ECO:0000256" key="9">
    <source>
        <dbReference type="ARBA" id="ARBA00023315"/>
    </source>
</evidence>
<dbReference type="GO" id="GO:0005794">
    <property type="term" value="C:Golgi apparatus"/>
    <property type="evidence" value="ECO:0007669"/>
    <property type="project" value="TreeGrafter"/>
</dbReference>
<keyword evidence="7" id="KW-0564">Palmitate</keyword>
<accession>A0A8S0QFZ9</accession>
<dbReference type="InterPro" id="IPR001594">
    <property type="entry name" value="Palmitoyltrfase_DHHC"/>
</dbReference>
<gene>
    <name evidence="14" type="ORF">OLEA9_A049923</name>
</gene>
<comment type="similarity">
    <text evidence="2 11">Belongs to the DHHC palmitoyltransferase family.</text>
</comment>
<feature type="compositionally biased region" description="Basic and acidic residues" evidence="12">
    <location>
        <begin position="358"/>
        <end position="369"/>
    </location>
</feature>
<evidence type="ECO:0000256" key="1">
    <source>
        <dbReference type="ARBA" id="ARBA00004127"/>
    </source>
</evidence>
<comment type="subcellular location">
    <subcellularLocation>
        <location evidence="1">Endomembrane system</location>
        <topology evidence="1">Multi-pass membrane protein</topology>
    </subcellularLocation>
</comment>
<dbReference type="Gramene" id="OE9A049923T2">
    <property type="protein sequence ID" value="OE9A049923C2"/>
    <property type="gene ID" value="OE9A049923"/>
</dbReference>
<evidence type="ECO:0000256" key="3">
    <source>
        <dbReference type="ARBA" id="ARBA00022679"/>
    </source>
</evidence>
<feature type="compositionally biased region" description="Basic and acidic residues" evidence="12">
    <location>
        <begin position="112"/>
        <end position="124"/>
    </location>
</feature>
<evidence type="ECO:0000256" key="2">
    <source>
        <dbReference type="ARBA" id="ARBA00008574"/>
    </source>
</evidence>
<keyword evidence="15" id="KW-1185">Reference proteome</keyword>
<organism evidence="14 15">
    <name type="scientific">Olea europaea subsp. europaea</name>
    <dbReference type="NCBI Taxonomy" id="158383"/>
    <lineage>
        <taxon>Eukaryota</taxon>
        <taxon>Viridiplantae</taxon>
        <taxon>Streptophyta</taxon>
        <taxon>Embryophyta</taxon>
        <taxon>Tracheophyta</taxon>
        <taxon>Spermatophyta</taxon>
        <taxon>Magnoliopsida</taxon>
        <taxon>eudicotyledons</taxon>
        <taxon>Gunneridae</taxon>
        <taxon>Pentapetalae</taxon>
        <taxon>asterids</taxon>
        <taxon>lamiids</taxon>
        <taxon>Lamiales</taxon>
        <taxon>Oleaceae</taxon>
        <taxon>Oleeae</taxon>
        <taxon>Olea</taxon>
    </lineage>
</organism>
<feature type="compositionally biased region" description="Basic and acidic residues" evidence="12">
    <location>
        <begin position="384"/>
        <end position="395"/>
    </location>
</feature>
<comment type="caution">
    <text evidence="14">The sequence shown here is derived from an EMBL/GenBank/DDBJ whole genome shotgun (WGS) entry which is preliminary data.</text>
</comment>
<reference evidence="14 15" key="1">
    <citation type="submission" date="2019-12" db="EMBL/GenBank/DDBJ databases">
        <authorList>
            <person name="Alioto T."/>
            <person name="Alioto T."/>
            <person name="Gomez Garrido J."/>
        </authorList>
    </citation>
    <scope>NUCLEOTIDE SEQUENCE [LARGE SCALE GENOMIC DNA]</scope>
</reference>
<dbReference type="Gramene" id="OE9A049923T1">
    <property type="protein sequence ID" value="OE9A049923C1"/>
    <property type="gene ID" value="OE9A049923"/>
</dbReference>
<name>A0A8S0QFZ9_OLEEU</name>
<protein>
    <recommendedName>
        <fullName evidence="11">S-acyltransferase</fullName>
        <ecNumber evidence="11">2.3.1.225</ecNumber>
    </recommendedName>
    <alternativeName>
        <fullName evidence="11">Palmitoyltransferase</fullName>
    </alternativeName>
</protein>
<evidence type="ECO:0000256" key="6">
    <source>
        <dbReference type="ARBA" id="ARBA00023136"/>
    </source>
</evidence>
<keyword evidence="4 11" id="KW-0812">Transmembrane</keyword>
<evidence type="ECO:0000256" key="12">
    <source>
        <dbReference type="SAM" id="MobiDB-lite"/>
    </source>
</evidence>
<evidence type="ECO:0000256" key="10">
    <source>
        <dbReference type="ARBA" id="ARBA00048048"/>
    </source>
</evidence>
<evidence type="ECO:0000313" key="14">
    <source>
        <dbReference type="EMBL" id="CAA2966484.1"/>
    </source>
</evidence>
<evidence type="ECO:0000256" key="5">
    <source>
        <dbReference type="ARBA" id="ARBA00022989"/>
    </source>
</evidence>
<evidence type="ECO:0000259" key="13">
    <source>
        <dbReference type="Pfam" id="PF01529"/>
    </source>
</evidence>
<evidence type="ECO:0000256" key="8">
    <source>
        <dbReference type="ARBA" id="ARBA00023288"/>
    </source>
</evidence>
<dbReference type="AlphaFoldDB" id="A0A8S0QFZ9"/>
<evidence type="ECO:0000256" key="11">
    <source>
        <dbReference type="RuleBase" id="RU079119"/>
    </source>
</evidence>
<dbReference type="PROSITE" id="PS50216">
    <property type="entry name" value="DHHC"/>
    <property type="match status" value="1"/>
</dbReference>
<keyword evidence="9 11" id="KW-0012">Acyltransferase</keyword>
<evidence type="ECO:0000256" key="4">
    <source>
        <dbReference type="ARBA" id="ARBA00022692"/>
    </source>
</evidence>
<dbReference type="EMBL" id="CACTIH010001862">
    <property type="protein sequence ID" value="CAA2966484.1"/>
    <property type="molecule type" value="Genomic_DNA"/>
</dbReference>
<keyword evidence="8" id="KW-0449">Lipoprotein</keyword>
<evidence type="ECO:0000256" key="7">
    <source>
        <dbReference type="ARBA" id="ARBA00023139"/>
    </source>
</evidence>
<dbReference type="InterPro" id="IPR039859">
    <property type="entry name" value="PFA4/ZDH16/20/ERF2-like"/>
</dbReference>
<feature type="domain" description="Palmitoyltransferase DHHC" evidence="13">
    <location>
        <begin position="148"/>
        <end position="272"/>
    </location>
</feature>
<proteinExistence type="inferred from homology"/>
<comment type="catalytic activity">
    <reaction evidence="10 11">
        <text>L-cysteinyl-[protein] + hexadecanoyl-CoA = S-hexadecanoyl-L-cysteinyl-[protein] + CoA</text>
        <dbReference type="Rhea" id="RHEA:36683"/>
        <dbReference type="Rhea" id="RHEA-COMP:10131"/>
        <dbReference type="Rhea" id="RHEA-COMP:11032"/>
        <dbReference type="ChEBI" id="CHEBI:29950"/>
        <dbReference type="ChEBI" id="CHEBI:57287"/>
        <dbReference type="ChEBI" id="CHEBI:57379"/>
        <dbReference type="ChEBI" id="CHEBI:74151"/>
        <dbReference type="EC" id="2.3.1.225"/>
    </reaction>
</comment>
<dbReference type="PANTHER" id="PTHR22883">
    <property type="entry name" value="ZINC FINGER DHHC DOMAIN CONTAINING PROTEIN"/>
    <property type="match status" value="1"/>
</dbReference>
<dbReference type="Proteomes" id="UP000594638">
    <property type="component" value="Unassembled WGS sequence"/>
</dbReference>
<feature type="region of interest" description="Disordered" evidence="12">
    <location>
        <begin position="349"/>
        <end position="430"/>
    </location>
</feature>
<feature type="transmembrane region" description="Helical" evidence="11">
    <location>
        <begin position="78"/>
        <end position="99"/>
    </location>
</feature>
<feature type="transmembrane region" description="Helical" evidence="11">
    <location>
        <begin position="47"/>
        <end position="66"/>
    </location>
</feature>
<dbReference type="GO" id="GO:0019706">
    <property type="term" value="F:protein-cysteine S-palmitoyltransferase activity"/>
    <property type="evidence" value="ECO:0007669"/>
    <property type="project" value="UniProtKB-EC"/>
</dbReference>
<dbReference type="GO" id="GO:0006612">
    <property type="term" value="P:protein targeting to membrane"/>
    <property type="evidence" value="ECO:0007669"/>
    <property type="project" value="TreeGrafter"/>
</dbReference>
<feature type="compositionally biased region" description="Low complexity" evidence="12">
    <location>
        <begin position="400"/>
        <end position="409"/>
    </location>
</feature>
<sequence length="430" mass="48991">MNGVTVPESDEYNGAAPAMLRTYQTWKGSNIFCLGGRLIFGPDVRSVFLTIVLIVAPISVFCVFVARKLMDDFTGNWGILIMVVAVIFTLYALVLLLLTSGRDPGIIPRNAHPPEPESNGHPEHGPGQTQHLPRIKDVIVNGVTVKVKYCDTCMLYRPPRCSHCSICNNCVERFDHHCPWVGQCIGLRNYRFFFMFVFSTTLLCFYVHAFCWVYIRRIMDNEHTSIWKAMAKTPASIVLVIYTFLAVWFVGGLSIFHLYLISTNQSTYENFRYRYDRRDNPYNKGVVQNFMEIFCSSMPASKNKFRAKVMKEPALQPSVVNSFAVQNLRSHLKMEKIEDDREIGRKPGWNEALASESEYQRHYRPKDSEDKDAELDVASSELSRVTRSETIDGRRRSSWGRRSGSWDISPEVFPMASGAGDSNRITLANS</sequence>
<evidence type="ECO:0000313" key="15">
    <source>
        <dbReference type="Proteomes" id="UP000594638"/>
    </source>
</evidence>
<feature type="transmembrane region" description="Helical" evidence="11">
    <location>
        <begin position="192"/>
        <end position="215"/>
    </location>
</feature>